<keyword evidence="1" id="KW-0812">Transmembrane</keyword>
<feature type="transmembrane region" description="Helical" evidence="1">
    <location>
        <begin position="186"/>
        <end position="205"/>
    </location>
</feature>
<dbReference type="EMBL" id="DTLB01000005">
    <property type="protein sequence ID" value="HFW31538.1"/>
    <property type="molecule type" value="Genomic_DNA"/>
</dbReference>
<feature type="transmembrane region" description="Helical" evidence="1">
    <location>
        <begin position="152"/>
        <end position="174"/>
    </location>
</feature>
<reference evidence="2" key="1">
    <citation type="journal article" date="2020" name="mSystems">
        <title>Genome- and Community-Level Interaction Insights into Carbon Utilization and Element Cycling Functions of Hydrothermarchaeota in Hydrothermal Sediment.</title>
        <authorList>
            <person name="Zhou Z."/>
            <person name="Liu Y."/>
            <person name="Xu W."/>
            <person name="Pan J."/>
            <person name="Luo Z.H."/>
            <person name="Li M."/>
        </authorList>
    </citation>
    <scope>NUCLEOTIDE SEQUENCE [LARGE SCALE GENOMIC DNA]</scope>
    <source>
        <strain evidence="2">SpSt-87</strain>
    </source>
</reference>
<gene>
    <name evidence="2" type="ORF">ENW66_01085</name>
</gene>
<protein>
    <submittedName>
        <fullName evidence="2">Uncharacterized protein</fullName>
    </submittedName>
</protein>
<dbReference type="AlphaFoldDB" id="A0A7C3M9A9"/>
<proteinExistence type="predicted"/>
<keyword evidence="1" id="KW-0472">Membrane</keyword>
<feature type="transmembrane region" description="Helical" evidence="1">
    <location>
        <begin position="62"/>
        <end position="84"/>
    </location>
</feature>
<feature type="transmembrane region" description="Helical" evidence="1">
    <location>
        <begin position="96"/>
        <end position="114"/>
    </location>
</feature>
<keyword evidence="1" id="KW-1133">Transmembrane helix</keyword>
<sequence>MRFNRLIFGLAFAFFLYFFLQNQEILTGNVYVIADEMQKALLSIMIVAYSALASFERLSHFRLVLIPLILIISLDVAFKSLLLHGYMQYFAVYQSVRWHIAILSASLAFSYIKFTDKPLHQTLISSASLAVAGFASYYLFSYLSQVFEIPSLAFSSLALFLILAITAISTAFEGEIFQWIRSERSFLVLILFILTFYSLLIKPLLSERPGIADFIEWSIIAITFIKISRDFRQRVEVDETEFIASHIPKEKVFRDRLYSELEFGEKVFVENGYKVPLTVALVKALSDAEFQKLAAILSPLINYEDERIPTLSFPWERAIIERRNRKRREKVVERIRAEVRREVKDFNR</sequence>
<feature type="transmembrane region" description="Helical" evidence="1">
    <location>
        <begin position="121"/>
        <end position="140"/>
    </location>
</feature>
<name>A0A7C3M9A9_ARCFL</name>
<evidence type="ECO:0000313" key="2">
    <source>
        <dbReference type="EMBL" id="HFW31538.1"/>
    </source>
</evidence>
<organism evidence="2">
    <name type="scientific">Archaeoglobus fulgidus</name>
    <dbReference type="NCBI Taxonomy" id="2234"/>
    <lineage>
        <taxon>Archaea</taxon>
        <taxon>Methanobacteriati</taxon>
        <taxon>Methanobacteriota</taxon>
        <taxon>Archaeoglobi</taxon>
        <taxon>Archaeoglobales</taxon>
        <taxon>Archaeoglobaceae</taxon>
        <taxon>Archaeoglobus</taxon>
    </lineage>
</organism>
<evidence type="ECO:0000256" key="1">
    <source>
        <dbReference type="SAM" id="Phobius"/>
    </source>
</evidence>
<comment type="caution">
    <text evidence="2">The sequence shown here is derived from an EMBL/GenBank/DDBJ whole genome shotgun (WGS) entry which is preliminary data.</text>
</comment>
<accession>A0A7C3M9A9</accession>